<protein>
    <recommendedName>
        <fullName evidence="2">DUF6594 domain-containing protein</fullName>
    </recommendedName>
</protein>
<evidence type="ECO:0000256" key="1">
    <source>
        <dbReference type="SAM" id="Phobius"/>
    </source>
</evidence>
<dbReference type="Proteomes" id="UP000829685">
    <property type="component" value="Unassembled WGS sequence"/>
</dbReference>
<name>A0A9P9WDN1_9PEZI</name>
<accession>A0A9P9WDN1</accession>
<sequence length="279" mass="32090">MEGYCKVARFMGRQDEYAIFRRFRALNAQNLLYLQAEITHLEAQLYSLAQSNSPDRIISNQDWWSLAHSEEPEDSEQWHKILEIREKLEQYNETILKQARIAKLNPPVAYDREFLRLWLARPDMGNFPLLGLDQECYTDKHDADLVALRSRPAPDIFSRWFTYCVIPWWHHFVGEKFKAPIEDGLDEGVYRYENSLLAATVRVITTVLASLFPVCSVTALYFIESNFIRLASVIVASAFFALALALMTNARMIEVFAATSAYAAVNVVFLTNVVYTVGQ</sequence>
<dbReference type="PANTHER" id="PTHR34502">
    <property type="entry name" value="DUF6594 DOMAIN-CONTAINING PROTEIN-RELATED"/>
    <property type="match status" value="1"/>
</dbReference>
<gene>
    <name evidence="3" type="ORF">JX265_010890</name>
</gene>
<evidence type="ECO:0000259" key="2">
    <source>
        <dbReference type="Pfam" id="PF20237"/>
    </source>
</evidence>
<proteinExistence type="predicted"/>
<feature type="transmembrane region" description="Helical" evidence="1">
    <location>
        <begin position="255"/>
        <end position="275"/>
    </location>
</feature>
<keyword evidence="1" id="KW-1133">Transmembrane helix</keyword>
<keyword evidence="1" id="KW-0472">Membrane</keyword>
<feature type="domain" description="DUF6594" evidence="2">
    <location>
        <begin position="4"/>
        <end position="267"/>
    </location>
</feature>
<evidence type="ECO:0000313" key="4">
    <source>
        <dbReference type="Proteomes" id="UP000829685"/>
    </source>
</evidence>
<keyword evidence="1" id="KW-0812">Transmembrane</keyword>
<keyword evidence="4" id="KW-1185">Reference proteome</keyword>
<organism evidence="3 4">
    <name type="scientific">Neoarthrinium moseri</name>
    <dbReference type="NCBI Taxonomy" id="1658444"/>
    <lineage>
        <taxon>Eukaryota</taxon>
        <taxon>Fungi</taxon>
        <taxon>Dikarya</taxon>
        <taxon>Ascomycota</taxon>
        <taxon>Pezizomycotina</taxon>
        <taxon>Sordariomycetes</taxon>
        <taxon>Xylariomycetidae</taxon>
        <taxon>Amphisphaeriales</taxon>
        <taxon>Apiosporaceae</taxon>
        <taxon>Neoarthrinium</taxon>
    </lineage>
</organism>
<reference evidence="3" key="1">
    <citation type="submission" date="2021-03" db="EMBL/GenBank/DDBJ databases">
        <title>Revisited historic fungal species revealed as producer of novel bioactive compounds through whole genome sequencing and comparative genomics.</title>
        <authorList>
            <person name="Vignolle G.A."/>
            <person name="Hochenegger N."/>
            <person name="Mach R.L."/>
            <person name="Mach-Aigner A.R."/>
            <person name="Javad Rahimi M."/>
            <person name="Salim K.A."/>
            <person name="Chan C.M."/>
            <person name="Lim L.B.L."/>
            <person name="Cai F."/>
            <person name="Druzhinina I.S."/>
            <person name="U'Ren J.M."/>
            <person name="Derntl C."/>
        </authorList>
    </citation>
    <scope>NUCLEOTIDE SEQUENCE</scope>
    <source>
        <strain evidence="3">TUCIM 5799</strain>
    </source>
</reference>
<dbReference type="InterPro" id="IPR046529">
    <property type="entry name" value="DUF6594"/>
</dbReference>
<dbReference type="Pfam" id="PF20237">
    <property type="entry name" value="DUF6594"/>
    <property type="match status" value="1"/>
</dbReference>
<comment type="caution">
    <text evidence="3">The sequence shown here is derived from an EMBL/GenBank/DDBJ whole genome shotgun (WGS) entry which is preliminary data.</text>
</comment>
<dbReference type="AlphaFoldDB" id="A0A9P9WDN1"/>
<evidence type="ECO:0000313" key="3">
    <source>
        <dbReference type="EMBL" id="KAI1858222.1"/>
    </source>
</evidence>
<feature type="transmembrane region" description="Helical" evidence="1">
    <location>
        <begin position="201"/>
        <end position="222"/>
    </location>
</feature>
<feature type="transmembrane region" description="Helical" evidence="1">
    <location>
        <begin position="228"/>
        <end position="248"/>
    </location>
</feature>
<dbReference type="OrthoDB" id="5342093at2759"/>
<dbReference type="PANTHER" id="PTHR34502:SF5">
    <property type="entry name" value="DUF6594 DOMAIN-CONTAINING PROTEIN"/>
    <property type="match status" value="1"/>
</dbReference>
<dbReference type="EMBL" id="JAFIMR010000037">
    <property type="protein sequence ID" value="KAI1858222.1"/>
    <property type="molecule type" value="Genomic_DNA"/>
</dbReference>